<comment type="caution">
    <text evidence="4">The sequence shown here is derived from an EMBL/GenBank/DDBJ whole genome shotgun (WGS) entry which is preliminary data.</text>
</comment>
<name>A0ABP1QK91_9HEXA</name>
<evidence type="ECO:0000259" key="2">
    <source>
        <dbReference type="Pfam" id="PF24173"/>
    </source>
</evidence>
<feature type="domain" description="TTI1 C-terminal TPR" evidence="3">
    <location>
        <begin position="693"/>
        <end position="958"/>
    </location>
</feature>
<dbReference type="Proteomes" id="UP001642540">
    <property type="component" value="Unassembled WGS sequence"/>
</dbReference>
<feature type="compositionally biased region" description="Low complexity" evidence="1">
    <location>
        <begin position="1"/>
        <end position="22"/>
    </location>
</feature>
<feature type="region of interest" description="Disordered" evidence="1">
    <location>
        <begin position="1"/>
        <end position="43"/>
    </location>
</feature>
<proteinExistence type="predicted"/>
<protein>
    <recommendedName>
        <fullName evidence="6">TELO2-interacting protein 1</fullName>
    </recommendedName>
</protein>
<evidence type="ECO:0008006" key="6">
    <source>
        <dbReference type="Google" id="ProtNLM"/>
    </source>
</evidence>
<dbReference type="InterPro" id="IPR016024">
    <property type="entry name" value="ARM-type_fold"/>
</dbReference>
<dbReference type="Pfam" id="PF21547">
    <property type="entry name" value="TTI1"/>
    <property type="match status" value="1"/>
</dbReference>
<feature type="compositionally biased region" description="Acidic residues" evidence="1">
    <location>
        <begin position="26"/>
        <end position="36"/>
    </location>
</feature>
<dbReference type="InterPro" id="IPR011989">
    <property type="entry name" value="ARM-like"/>
</dbReference>
<sequence length="999" mass="111487">MASTSRSCAGPVSSSSSSVKNGGDSGGDDAVPESDASDTPTSSFSLEQLKRKMEQESVEFEFLKPICGLVLQNPSEQHLSTFEDAIKTVGKVPVHLSEYVTFPFAIHLKIIRKYKESERIKIFKALSKLLKASDLRSSFEMFKNVFEKLHVALLLKPDSMEVNKQISEEELECVVTCIHSLTASSLGYHMDTICEPDNVKVFGFSIYILLQLLGPDMLKRIRLKTLEILENEVNLCEGKPKSSQVLFNFLPGIISALRKICLPSAGQSVKSIILKSLHLMGATINVCLEFKSSGDLDKADGVLSQIVELLSADFVLNEDADYRKSYFDFCRQLATDKDKLPKCSKAITSILLRMKEDDESAIAGASNEVLDDLGAVEEIKFEDLSNLLMSAGDRLKSGNDTACILSLKEAASILSSRKLSFLEFQTFLPLVFQFVNEMVWKFRNTITVNNSRISDPVFVATCRVCCNLASATDLDEIMYEFTNVLSEMQNNPHSISYTTGVIVTFNNVLSIVTKSKSSLSEFEAANIAEIYLTLVDKQSTEITLQTLASDIPAVQSAAEMRRMYLLEGLGILGSAYPNSVIPIVLYPLIEHAGSQNSEAVNEAAELALKNISSPIPLDEFLNKNLDFIISEVSVRMLNLILYPNCPNALVFLADYFDFSNEAFSGFIDQVFERCSDVFGGGNVEHIYVKIYYALIRSISRHFKMQETQNNLDVNTKPTKSLQDRLLDYQKSVGINLPSDNPNSLDEVQEDNADDEGLDGCPQENDDQNNLEVALDPVRLLVLKISHRVLNFLPNNERSIRLTTMDCLILGVELLKTHENSVLPLAHTIWQNLVPRFDEKDYVVVRKSFELLQSLCKSCGTFLKKRTIDEAFPRLSSLLLMLAKEGEQVKNKNRQYYTYTQAYKLQLCVLQGMGDLLAAIDVQEFELDKIVSGCILYLKPNQHKNLRDAATKLLESVAKGKHCRTVWMKLIANGLREAPAIPPHPSFTPVPQAYFSLHSS</sequence>
<accession>A0ABP1QK91</accession>
<dbReference type="InterPro" id="IPR052587">
    <property type="entry name" value="TELO2-interacting_protein_1"/>
</dbReference>
<dbReference type="SUPFAM" id="SSF48371">
    <property type="entry name" value="ARM repeat"/>
    <property type="match status" value="2"/>
</dbReference>
<keyword evidence="5" id="KW-1185">Reference proteome</keyword>
<dbReference type="InterPro" id="IPR057567">
    <property type="entry name" value="TPR_TTI1_C"/>
</dbReference>
<evidence type="ECO:0000256" key="1">
    <source>
        <dbReference type="SAM" id="MobiDB-lite"/>
    </source>
</evidence>
<dbReference type="InterPro" id="IPR049362">
    <property type="entry name" value="TTI1_rpt"/>
</dbReference>
<dbReference type="Pfam" id="PF24181">
    <property type="entry name" value="TPR_TTI1_C"/>
    <property type="match status" value="1"/>
</dbReference>
<feature type="compositionally biased region" description="Acidic residues" evidence="1">
    <location>
        <begin position="746"/>
        <end position="765"/>
    </location>
</feature>
<reference evidence="4 5" key="1">
    <citation type="submission" date="2024-08" db="EMBL/GenBank/DDBJ databases">
        <authorList>
            <person name="Cucini C."/>
            <person name="Frati F."/>
        </authorList>
    </citation>
    <scope>NUCLEOTIDE SEQUENCE [LARGE SCALE GENOMIC DNA]</scope>
</reference>
<dbReference type="InterPro" id="IPR057566">
    <property type="entry name" value="TPR_TTI1_N"/>
</dbReference>
<evidence type="ECO:0000313" key="5">
    <source>
        <dbReference type="Proteomes" id="UP001642540"/>
    </source>
</evidence>
<gene>
    <name evidence="4" type="ORF">ODALV1_LOCUS10950</name>
</gene>
<dbReference type="Pfam" id="PF24173">
    <property type="entry name" value="TPR_TTI1_N"/>
    <property type="match status" value="1"/>
</dbReference>
<feature type="domain" description="TTI1 N-terminal TPR" evidence="2">
    <location>
        <begin position="60"/>
        <end position="289"/>
    </location>
</feature>
<dbReference type="Gene3D" id="1.25.10.10">
    <property type="entry name" value="Leucine-rich Repeat Variant"/>
    <property type="match status" value="1"/>
</dbReference>
<feature type="region of interest" description="Disordered" evidence="1">
    <location>
        <begin position="735"/>
        <end position="765"/>
    </location>
</feature>
<dbReference type="EMBL" id="CAXLJM020000033">
    <property type="protein sequence ID" value="CAL8101773.1"/>
    <property type="molecule type" value="Genomic_DNA"/>
</dbReference>
<evidence type="ECO:0000313" key="4">
    <source>
        <dbReference type="EMBL" id="CAL8101773.1"/>
    </source>
</evidence>
<organism evidence="4 5">
    <name type="scientific">Orchesella dallaii</name>
    <dbReference type="NCBI Taxonomy" id="48710"/>
    <lineage>
        <taxon>Eukaryota</taxon>
        <taxon>Metazoa</taxon>
        <taxon>Ecdysozoa</taxon>
        <taxon>Arthropoda</taxon>
        <taxon>Hexapoda</taxon>
        <taxon>Collembola</taxon>
        <taxon>Entomobryomorpha</taxon>
        <taxon>Entomobryoidea</taxon>
        <taxon>Orchesellidae</taxon>
        <taxon>Orchesellinae</taxon>
        <taxon>Orchesella</taxon>
    </lineage>
</organism>
<evidence type="ECO:0000259" key="3">
    <source>
        <dbReference type="Pfam" id="PF24181"/>
    </source>
</evidence>
<dbReference type="PANTHER" id="PTHR18460:SF3">
    <property type="entry name" value="TELO2-INTERACTING PROTEIN 1 HOMOLOG"/>
    <property type="match status" value="1"/>
</dbReference>
<dbReference type="PANTHER" id="PTHR18460">
    <property type="entry name" value="TEL2 INTERACTING PROTEIN 1 TTI1 FAMILY MEMBER"/>
    <property type="match status" value="1"/>
</dbReference>